<gene>
    <name evidence="3" type="ORF">C8A05DRAFT_40179</name>
</gene>
<evidence type="ECO:0000256" key="1">
    <source>
        <dbReference type="SAM" id="Coils"/>
    </source>
</evidence>
<keyword evidence="4" id="KW-1185">Reference proteome</keyword>
<sequence length="238" mass="26985">IVDTVIKAHLTLQNRTVKDEWLIVIDSPHDIILGYKWLEHHDVLVDCRRQRLLFPPEWEPYADWRKGLAVKLADEDNGPPDPKVMEDVRRRDALIDADDRRRRAGHGINAIRARIEELERQHQAQEKEAARAPVKERTILPRGTPLPDVAATISRLTAPCDKGIRQMERTLGNTSPTPPPSEPRRAQARPAEQPPTLDRPHHVAVISATAFRRMSRRGKGHAHAAATTGITTLHEIDR</sequence>
<feature type="region of interest" description="Disordered" evidence="2">
    <location>
        <begin position="213"/>
        <end position="238"/>
    </location>
</feature>
<accession>A0AAN6M739</accession>
<feature type="coiled-coil region" evidence="1">
    <location>
        <begin position="108"/>
        <end position="135"/>
    </location>
</feature>
<feature type="non-terminal residue" evidence="3">
    <location>
        <position position="1"/>
    </location>
</feature>
<feature type="compositionally biased region" description="Low complexity" evidence="2">
    <location>
        <begin position="223"/>
        <end position="232"/>
    </location>
</feature>
<evidence type="ECO:0000313" key="3">
    <source>
        <dbReference type="EMBL" id="KAK3896332.1"/>
    </source>
</evidence>
<evidence type="ECO:0000313" key="4">
    <source>
        <dbReference type="Proteomes" id="UP001303889"/>
    </source>
</evidence>
<dbReference type="InterPro" id="IPR021109">
    <property type="entry name" value="Peptidase_aspartic_dom_sf"/>
</dbReference>
<organism evidence="3 4">
    <name type="scientific">Staphylotrichum tortipilum</name>
    <dbReference type="NCBI Taxonomy" id="2831512"/>
    <lineage>
        <taxon>Eukaryota</taxon>
        <taxon>Fungi</taxon>
        <taxon>Dikarya</taxon>
        <taxon>Ascomycota</taxon>
        <taxon>Pezizomycotina</taxon>
        <taxon>Sordariomycetes</taxon>
        <taxon>Sordariomycetidae</taxon>
        <taxon>Sordariales</taxon>
        <taxon>Chaetomiaceae</taxon>
        <taxon>Staphylotrichum</taxon>
    </lineage>
</organism>
<dbReference type="Proteomes" id="UP001303889">
    <property type="component" value="Unassembled WGS sequence"/>
</dbReference>
<reference evidence="3" key="1">
    <citation type="journal article" date="2023" name="Mol. Phylogenet. Evol.">
        <title>Genome-scale phylogeny and comparative genomics of the fungal order Sordariales.</title>
        <authorList>
            <person name="Hensen N."/>
            <person name="Bonometti L."/>
            <person name="Westerberg I."/>
            <person name="Brannstrom I.O."/>
            <person name="Guillou S."/>
            <person name="Cros-Aarteil S."/>
            <person name="Calhoun S."/>
            <person name="Haridas S."/>
            <person name="Kuo A."/>
            <person name="Mondo S."/>
            <person name="Pangilinan J."/>
            <person name="Riley R."/>
            <person name="LaButti K."/>
            <person name="Andreopoulos B."/>
            <person name="Lipzen A."/>
            <person name="Chen C."/>
            <person name="Yan M."/>
            <person name="Daum C."/>
            <person name="Ng V."/>
            <person name="Clum A."/>
            <person name="Steindorff A."/>
            <person name="Ohm R.A."/>
            <person name="Martin F."/>
            <person name="Silar P."/>
            <person name="Natvig D.O."/>
            <person name="Lalanne C."/>
            <person name="Gautier V."/>
            <person name="Ament-Velasquez S.L."/>
            <person name="Kruys A."/>
            <person name="Hutchinson M.I."/>
            <person name="Powell A.J."/>
            <person name="Barry K."/>
            <person name="Miller A.N."/>
            <person name="Grigoriev I.V."/>
            <person name="Debuchy R."/>
            <person name="Gladieux P."/>
            <person name="Hiltunen Thoren M."/>
            <person name="Johannesson H."/>
        </authorList>
    </citation>
    <scope>NUCLEOTIDE SEQUENCE</scope>
    <source>
        <strain evidence="3">CBS 103.79</strain>
    </source>
</reference>
<reference evidence="3" key="2">
    <citation type="submission" date="2023-05" db="EMBL/GenBank/DDBJ databases">
        <authorList>
            <consortium name="Lawrence Berkeley National Laboratory"/>
            <person name="Steindorff A."/>
            <person name="Hensen N."/>
            <person name="Bonometti L."/>
            <person name="Westerberg I."/>
            <person name="Brannstrom I.O."/>
            <person name="Guillou S."/>
            <person name="Cros-Aarteil S."/>
            <person name="Calhoun S."/>
            <person name="Haridas S."/>
            <person name="Kuo A."/>
            <person name="Mondo S."/>
            <person name="Pangilinan J."/>
            <person name="Riley R."/>
            <person name="Labutti K."/>
            <person name="Andreopoulos B."/>
            <person name="Lipzen A."/>
            <person name="Chen C."/>
            <person name="Yanf M."/>
            <person name="Daum C."/>
            <person name="Ng V."/>
            <person name="Clum A."/>
            <person name="Ohm R."/>
            <person name="Martin F."/>
            <person name="Silar P."/>
            <person name="Natvig D."/>
            <person name="Lalanne C."/>
            <person name="Gautier V."/>
            <person name="Ament-Velasquez S.L."/>
            <person name="Kruys A."/>
            <person name="Hutchinson M.I."/>
            <person name="Powell A.J."/>
            <person name="Barry K."/>
            <person name="Miller A.N."/>
            <person name="Grigoriev I.V."/>
            <person name="Debuchy R."/>
            <person name="Gladieux P."/>
            <person name="Thoren M.H."/>
            <person name="Johannesson H."/>
        </authorList>
    </citation>
    <scope>NUCLEOTIDE SEQUENCE</scope>
    <source>
        <strain evidence="3">CBS 103.79</strain>
    </source>
</reference>
<dbReference type="EMBL" id="MU856829">
    <property type="protein sequence ID" value="KAK3896332.1"/>
    <property type="molecule type" value="Genomic_DNA"/>
</dbReference>
<proteinExistence type="predicted"/>
<feature type="compositionally biased region" description="Basic residues" evidence="2">
    <location>
        <begin position="213"/>
        <end position="222"/>
    </location>
</feature>
<protein>
    <submittedName>
        <fullName evidence="3">Uncharacterized protein</fullName>
    </submittedName>
</protein>
<comment type="caution">
    <text evidence="3">The sequence shown here is derived from an EMBL/GenBank/DDBJ whole genome shotgun (WGS) entry which is preliminary data.</text>
</comment>
<feature type="region of interest" description="Disordered" evidence="2">
    <location>
        <begin position="169"/>
        <end position="200"/>
    </location>
</feature>
<feature type="non-terminal residue" evidence="3">
    <location>
        <position position="238"/>
    </location>
</feature>
<evidence type="ECO:0000256" key="2">
    <source>
        <dbReference type="SAM" id="MobiDB-lite"/>
    </source>
</evidence>
<dbReference type="AlphaFoldDB" id="A0AAN6M739"/>
<name>A0AAN6M739_9PEZI</name>
<keyword evidence="1" id="KW-0175">Coiled coil</keyword>
<dbReference type="Gene3D" id="2.40.70.10">
    <property type="entry name" value="Acid Proteases"/>
    <property type="match status" value="1"/>
</dbReference>